<dbReference type="RefSeq" id="WP_341565556.1">
    <property type="nucleotide sequence ID" value="NZ_JBAKAQ010000014.1"/>
</dbReference>
<keyword evidence="2" id="KW-1185">Reference proteome</keyword>
<proteinExistence type="predicted"/>
<sequence>MRLIYMFRILVFWDSREASSSLIHFMNELDETLCLYQIEPMFLQIDHEHAPQAGRIKPSMKALLEYVHRYKPHLLMCFGSEANVLARLLKPALKCETVFNRLPHHLEDVSSKMSRIGFWVRRFMDYKSWDHEELDSDFIYFGMSASNIVANRVLVFDEDPMVPDFHRVSEESQFEMLKISSDQDDFRFEFTSKESGLLLISEKMENYELLIDIANANGLFTLCMSDSGRGVHDGENGWLVEPTNERRLIKCLKNWRTMGNEARKVLSYHARSYQSYHSGLHYFCHILGLTPSQRSIKNKIQSIP</sequence>
<evidence type="ECO:0008006" key="3">
    <source>
        <dbReference type="Google" id="ProtNLM"/>
    </source>
</evidence>
<organism evidence="1 2">
    <name type="scientific">Marinomonas arenicola</name>
    <dbReference type="NCBI Taxonomy" id="569601"/>
    <lineage>
        <taxon>Bacteria</taxon>
        <taxon>Pseudomonadati</taxon>
        <taxon>Pseudomonadota</taxon>
        <taxon>Gammaproteobacteria</taxon>
        <taxon>Oceanospirillales</taxon>
        <taxon>Oceanospirillaceae</taxon>
        <taxon>Marinomonas</taxon>
    </lineage>
</organism>
<protein>
    <recommendedName>
        <fullName evidence="3">Glycosyltransferase family 1 protein</fullName>
    </recommendedName>
</protein>
<evidence type="ECO:0000313" key="2">
    <source>
        <dbReference type="Proteomes" id="UP001379949"/>
    </source>
</evidence>
<dbReference type="EMBL" id="JBAKAR010000027">
    <property type="protein sequence ID" value="MEL0614952.1"/>
    <property type="molecule type" value="Genomic_DNA"/>
</dbReference>
<gene>
    <name evidence="1" type="ORF">V6242_17500</name>
</gene>
<comment type="caution">
    <text evidence="1">The sequence shown here is derived from an EMBL/GenBank/DDBJ whole genome shotgun (WGS) entry which is preliminary data.</text>
</comment>
<evidence type="ECO:0000313" key="1">
    <source>
        <dbReference type="EMBL" id="MEL0614952.1"/>
    </source>
</evidence>
<accession>A0ABU9GD63</accession>
<name>A0ABU9GD63_9GAMM</name>
<reference evidence="1 2" key="1">
    <citation type="submission" date="2024-02" db="EMBL/GenBank/DDBJ databases">
        <title>Bacteria isolated from the canopy kelp, Nereocystis luetkeana.</title>
        <authorList>
            <person name="Pfister C.A."/>
            <person name="Younker I.T."/>
            <person name="Light S.H."/>
        </authorList>
    </citation>
    <scope>NUCLEOTIDE SEQUENCE [LARGE SCALE GENOMIC DNA]</scope>
    <source>
        <strain evidence="1 2">TI.4.07</strain>
    </source>
</reference>
<dbReference type="Proteomes" id="UP001379949">
    <property type="component" value="Unassembled WGS sequence"/>
</dbReference>